<name>A0ABC9AK75_9POAL</name>
<dbReference type="Pfam" id="PF00646">
    <property type="entry name" value="F-box"/>
    <property type="match status" value="1"/>
</dbReference>
<dbReference type="EMBL" id="OZ075130">
    <property type="protein sequence ID" value="CAL4977751.1"/>
    <property type="molecule type" value="Genomic_DNA"/>
</dbReference>
<dbReference type="InterPro" id="IPR056592">
    <property type="entry name" value="Beta-prop_At3g26010-like"/>
</dbReference>
<accession>A0ABC9AK75</accession>
<evidence type="ECO:0000259" key="1">
    <source>
        <dbReference type="SMART" id="SM00256"/>
    </source>
</evidence>
<dbReference type="Pfam" id="PF24750">
    <property type="entry name" value="b-prop_At3g26010-like"/>
    <property type="match status" value="1"/>
</dbReference>
<proteinExistence type="predicted"/>
<evidence type="ECO:0000313" key="2">
    <source>
        <dbReference type="EMBL" id="CAL4977751.1"/>
    </source>
</evidence>
<feature type="domain" description="F-box" evidence="1">
    <location>
        <begin position="14"/>
        <end position="54"/>
    </location>
</feature>
<dbReference type="Proteomes" id="UP001497457">
    <property type="component" value="Chromosome 20rd"/>
</dbReference>
<organism evidence="2 3">
    <name type="scientific">Urochloa decumbens</name>
    <dbReference type="NCBI Taxonomy" id="240449"/>
    <lineage>
        <taxon>Eukaryota</taxon>
        <taxon>Viridiplantae</taxon>
        <taxon>Streptophyta</taxon>
        <taxon>Embryophyta</taxon>
        <taxon>Tracheophyta</taxon>
        <taxon>Spermatophyta</taxon>
        <taxon>Magnoliopsida</taxon>
        <taxon>Liliopsida</taxon>
        <taxon>Poales</taxon>
        <taxon>Poaceae</taxon>
        <taxon>PACMAD clade</taxon>
        <taxon>Panicoideae</taxon>
        <taxon>Panicodae</taxon>
        <taxon>Paniceae</taxon>
        <taxon>Melinidinae</taxon>
        <taxon>Urochloa</taxon>
    </lineage>
</organism>
<sequence>MARRSRKKQRVSSLPDDLIVEILSRVPYRSLCLFKCVSRSWLALCSDPDLRKKSPQTLSGFFCYPRSRHEDDDYDYGPHLINLSGRGRPVVDPSPPLLEGYASRPLLLQCCSSLLLWRVWRSCLDEPKYIVSNPATQKWILLPPTEARDPYPLHFVRLGFDPAAMPSCFFVFMFVTTGHYRDRNRITGVKIYSSETGGWIFRQSEWEDDTTMGRYDSKTVFFNGTLYSTTTDLSLASIDAEGKTWRKIRMPQSYIQPKISEDDCFIVHSRGRLYAMHIDFRNHNQLSVWALGANGNEQWALEHTANITQLLGRHRGVYDVYKLIAAHPERNLIFLTGWLGNGLMSCDLDKKEVHAICSHQEYFFAPCLSYIPCFVEWSLPLRMATEG</sequence>
<dbReference type="SUPFAM" id="SSF69304">
    <property type="entry name" value="Tricorn protease N-terminal domain"/>
    <property type="match status" value="1"/>
</dbReference>
<dbReference type="InterPro" id="IPR036047">
    <property type="entry name" value="F-box-like_dom_sf"/>
</dbReference>
<dbReference type="Gene3D" id="1.20.1280.50">
    <property type="match status" value="1"/>
</dbReference>
<gene>
    <name evidence="2" type="ORF">URODEC1_LOCUS54350</name>
</gene>
<dbReference type="AlphaFoldDB" id="A0ABC9AK75"/>
<protein>
    <recommendedName>
        <fullName evidence="1">F-box domain-containing protein</fullName>
    </recommendedName>
</protein>
<reference evidence="2 3" key="2">
    <citation type="submission" date="2024-10" db="EMBL/GenBank/DDBJ databases">
        <authorList>
            <person name="Ryan C."/>
        </authorList>
    </citation>
    <scope>NUCLEOTIDE SEQUENCE [LARGE SCALE GENOMIC DNA]</scope>
</reference>
<dbReference type="PANTHER" id="PTHR35546">
    <property type="entry name" value="F-BOX PROTEIN INTERACTION DOMAIN PROTEIN-RELATED"/>
    <property type="match status" value="1"/>
</dbReference>
<evidence type="ECO:0000313" key="3">
    <source>
        <dbReference type="Proteomes" id="UP001497457"/>
    </source>
</evidence>
<dbReference type="InterPro" id="IPR001810">
    <property type="entry name" value="F-box_dom"/>
</dbReference>
<dbReference type="InterPro" id="IPR055290">
    <property type="entry name" value="At3g26010-like"/>
</dbReference>
<dbReference type="CDD" id="cd22157">
    <property type="entry name" value="F-box_AtFBW1-like"/>
    <property type="match status" value="1"/>
</dbReference>
<dbReference type="PANTHER" id="PTHR35546:SF48">
    <property type="entry name" value="F-BOX DOMAIN-CONTAINING PROTEIN"/>
    <property type="match status" value="1"/>
</dbReference>
<reference evidence="3" key="1">
    <citation type="submission" date="2024-06" db="EMBL/GenBank/DDBJ databases">
        <authorList>
            <person name="Ryan C."/>
        </authorList>
    </citation>
    <scope>NUCLEOTIDE SEQUENCE [LARGE SCALE GENOMIC DNA]</scope>
</reference>
<keyword evidence="3" id="KW-1185">Reference proteome</keyword>
<dbReference type="SUPFAM" id="SSF81383">
    <property type="entry name" value="F-box domain"/>
    <property type="match status" value="1"/>
</dbReference>
<dbReference type="SMART" id="SM00256">
    <property type="entry name" value="FBOX"/>
    <property type="match status" value="1"/>
</dbReference>